<evidence type="ECO:0000313" key="2">
    <source>
        <dbReference type="Proteomes" id="UP000531561"/>
    </source>
</evidence>
<dbReference type="GeneID" id="59259819"/>
<gene>
    <name evidence="1" type="ORF">Bfra_005750</name>
</gene>
<name>A0A8H6ARR6_9HELO</name>
<dbReference type="Proteomes" id="UP000531561">
    <property type="component" value="Unassembled WGS sequence"/>
</dbReference>
<dbReference type="OrthoDB" id="3545162at2759"/>
<sequence length="244" mass="28306">MLIHNNVGTRQWKGKKFRRGTRGYKRSSKLRSKICPFIWWRGASGNHLRILVYVFYRLFSLVKVDVGTRRNRSRKGLRLKYDPEYLNGFSVSFLKNSGEAHKVAVVRYINDTNLNMSLSIFRFQPCLTRVEDSNVAKGPDTSTGTTDLRYDMISTVSIYRCYLVVAAQNQHYILLWMTEKTRAVSYCFSIKCSWRDCSVFCILVVIYSECSVDDARWYYGIHTPNGHLPYAISTQEFIVPVALC</sequence>
<keyword evidence="2" id="KW-1185">Reference proteome</keyword>
<protein>
    <submittedName>
        <fullName evidence="1">Uncharacterized protein</fullName>
    </submittedName>
</protein>
<organism evidence="1 2">
    <name type="scientific">Botrytis fragariae</name>
    <dbReference type="NCBI Taxonomy" id="1964551"/>
    <lineage>
        <taxon>Eukaryota</taxon>
        <taxon>Fungi</taxon>
        <taxon>Dikarya</taxon>
        <taxon>Ascomycota</taxon>
        <taxon>Pezizomycotina</taxon>
        <taxon>Leotiomycetes</taxon>
        <taxon>Helotiales</taxon>
        <taxon>Sclerotiniaceae</taxon>
        <taxon>Botrytis</taxon>
    </lineage>
</organism>
<dbReference type="RefSeq" id="XP_037191337.1">
    <property type="nucleotide sequence ID" value="XM_037336127.1"/>
</dbReference>
<reference evidence="1 2" key="1">
    <citation type="journal article" date="2020" name="Phytopathology">
        <title>A high-quality genome resource of Botrytis fragariae, a new and rapidly spreading fungal pathogen causing strawberry gray mold in the U.S.A.</title>
        <authorList>
            <person name="Wu Y."/>
            <person name="Saski C.A."/>
            <person name="Schnabel G."/>
            <person name="Xiao S."/>
            <person name="Hu M."/>
        </authorList>
    </citation>
    <scope>NUCLEOTIDE SEQUENCE [LARGE SCALE GENOMIC DNA]</scope>
    <source>
        <strain evidence="1 2">BVB16</strain>
    </source>
</reference>
<accession>A0A8H6ARR6</accession>
<dbReference type="AlphaFoldDB" id="A0A8H6ARR6"/>
<evidence type="ECO:0000313" key="1">
    <source>
        <dbReference type="EMBL" id="KAF5872391.1"/>
    </source>
</evidence>
<comment type="caution">
    <text evidence="1">The sequence shown here is derived from an EMBL/GenBank/DDBJ whole genome shotgun (WGS) entry which is preliminary data.</text>
</comment>
<dbReference type="EMBL" id="JABFCT010000010">
    <property type="protein sequence ID" value="KAF5872391.1"/>
    <property type="molecule type" value="Genomic_DNA"/>
</dbReference>
<proteinExistence type="predicted"/>